<dbReference type="GO" id="GO:0006508">
    <property type="term" value="P:proteolysis"/>
    <property type="evidence" value="ECO:0007669"/>
    <property type="project" value="InterPro"/>
</dbReference>
<proteinExistence type="inferred from homology"/>
<name>A0A9D9I1E1_9FIRM</name>
<dbReference type="PROSITE" id="PS00139">
    <property type="entry name" value="THIOL_PROTEASE_CYS"/>
    <property type="match status" value="1"/>
</dbReference>
<dbReference type="InterPro" id="IPR000169">
    <property type="entry name" value="Pept_cys_AS"/>
</dbReference>
<comment type="similarity">
    <text evidence="1">Belongs to the peptidase C1 family.</text>
</comment>
<evidence type="ECO:0000313" key="3">
    <source>
        <dbReference type="EMBL" id="MBO8463286.1"/>
    </source>
</evidence>
<dbReference type="EMBL" id="JADIML010000139">
    <property type="protein sequence ID" value="MBO8463286.1"/>
    <property type="molecule type" value="Genomic_DNA"/>
</dbReference>
<dbReference type="AlphaFoldDB" id="A0A9D9I1E1"/>
<dbReference type="Pfam" id="PF18560">
    <property type="entry name" value="Lectin_like"/>
    <property type="match status" value="1"/>
</dbReference>
<dbReference type="SUPFAM" id="SSF54001">
    <property type="entry name" value="Cysteine proteinases"/>
    <property type="match status" value="1"/>
</dbReference>
<feature type="non-terminal residue" evidence="3">
    <location>
        <position position="484"/>
    </location>
</feature>
<evidence type="ECO:0000259" key="2">
    <source>
        <dbReference type="SMART" id="SM00645"/>
    </source>
</evidence>
<evidence type="ECO:0000313" key="4">
    <source>
        <dbReference type="Proteomes" id="UP000823618"/>
    </source>
</evidence>
<dbReference type="InterPro" id="IPR040528">
    <property type="entry name" value="Lectin-like"/>
</dbReference>
<dbReference type="Pfam" id="PF00112">
    <property type="entry name" value="Peptidase_C1"/>
    <property type="match status" value="1"/>
</dbReference>
<dbReference type="Proteomes" id="UP000823618">
    <property type="component" value="Unassembled WGS sequence"/>
</dbReference>
<sequence>MKQLKIYGIGIISILILLFLCPTKEGNKLKKSKDEEFIKTQFLSSYANYANQRSIEVEMLVNTKQKWLFEEADDKNRPWIAKDGTLYYPVQQFKQLLKGNVLFYPNKTVQIKQGERSILYSEKEIQYRKEIPYLPLEKILEDFGYEMQWNRATNTIKILGNSKDALPVKFDLREEGRVTKVRDQGRYGTCWAFGALGAMESRLLPEENFQFSVDHMTQHSGFYLTEEEGGEYHMSIAYLASWRGPVLEEDDPYGDGYSPKYLVPVKHLQEAILLPSKDYEAIKRAVFLYGGVETNIFTSLKSATSWSQYYNQETYAYYFNGNLAPNHDVIIVGWDDEYPKENFTKTPPDDGAFLCKNSWGTAFGEEGYFYISYYDSVVGTNNIVYTKIEDTKNYDNIYETDELGWVGQMGYGKEDAWFANVYTAKGKETLKAVSFYATMPNTTYEVYEVEKFHTEDSLQERKKVAEGSFEQAGYYTVSLDEEIP</sequence>
<dbReference type="CDD" id="cd02619">
    <property type="entry name" value="Peptidase_C1"/>
    <property type="match status" value="1"/>
</dbReference>
<organism evidence="3 4">
    <name type="scientific">Candidatus Scybalomonas excrementavium</name>
    <dbReference type="NCBI Taxonomy" id="2840943"/>
    <lineage>
        <taxon>Bacteria</taxon>
        <taxon>Bacillati</taxon>
        <taxon>Bacillota</taxon>
        <taxon>Clostridia</taxon>
        <taxon>Lachnospirales</taxon>
        <taxon>Lachnospiraceae</taxon>
        <taxon>Lachnospiraceae incertae sedis</taxon>
        <taxon>Candidatus Scybalomonas</taxon>
    </lineage>
</organism>
<comment type="caution">
    <text evidence="3">The sequence shown here is derived from an EMBL/GenBank/DDBJ whole genome shotgun (WGS) entry which is preliminary data.</text>
</comment>
<dbReference type="InterPro" id="IPR013128">
    <property type="entry name" value="Peptidase_C1A"/>
</dbReference>
<reference evidence="3" key="2">
    <citation type="journal article" date="2021" name="PeerJ">
        <title>Extensive microbial diversity within the chicken gut microbiome revealed by metagenomics and culture.</title>
        <authorList>
            <person name="Gilroy R."/>
            <person name="Ravi A."/>
            <person name="Getino M."/>
            <person name="Pursley I."/>
            <person name="Horton D.L."/>
            <person name="Alikhan N.F."/>
            <person name="Baker D."/>
            <person name="Gharbi K."/>
            <person name="Hall N."/>
            <person name="Watson M."/>
            <person name="Adriaenssens E.M."/>
            <person name="Foster-Nyarko E."/>
            <person name="Jarju S."/>
            <person name="Secka A."/>
            <person name="Antonio M."/>
            <person name="Oren A."/>
            <person name="Chaudhuri R.R."/>
            <person name="La Ragione R."/>
            <person name="Hildebrand F."/>
            <person name="Pallen M.J."/>
        </authorList>
    </citation>
    <scope>NUCLEOTIDE SEQUENCE</scope>
    <source>
        <strain evidence="3">E3-2379</strain>
    </source>
</reference>
<reference evidence="3" key="1">
    <citation type="submission" date="2020-10" db="EMBL/GenBank/DDBJ databases">
        <authorList>
            <person name="Gilroy R."/>
        </authorList>
    </citation>
    <scope>NUCLEOTIDE SEQUENCE</scope>
    <source>
        <strain evidence="3">E3-2379</strain>
    </source>
</reference>
<evidence type="ECO:0000256" key="1">
    <source>
        <dbReference type="ARBA" id="ARBA00008455"/>
    </source>
</evidence>
<dbReference type="GO" id="GO:0008234">
    <property type="term" value="F:cysteine-type peptidase activity"/>
    <property type="evidence" value="ECO:0007669"/>
    <property type="project" value="InterPro"/>
</dbReference>
<dbReference type="Gene3D" id="3.90.70.10">
    <property type="entry name" value="Cysteine proteinases"/>
    <property type="match status" value="1"/>
</dbReference>
<dbReference type="SMART" id="SM00645">
    <property type="entry name" value="Pept_C1"/>
    <property type="match status" value="1"/>
</dbReference>
<dbReference type="InterPro" id="IPR000668">
    <property type="entry name" value="Peptidase_C1A_C"/>
</dbReference>
<dbReference type="InterPro" id="IPR038765">
    <property type="entry name" value="Papain-like_cys_pep_sf"/>
</dbReference>
<feature type="domain" description="Peptidase C1A papain C-terminal" evidence="2">
    <location>
        <begin position="166"/>
        <end position="380"/>
    </location>
</feature>
<accession>A0A9D9I1E1</accession>
<protein>
    <recommendedName>
        <fullName evidence="2">Peptidase C1A papain C-terminal domain-containing protein</fullName>
    </recommendedName>
</protein>
<gene>
    <name evidence="3" type="ORF">IAC13_05070</name>
</gene>
<dbReference type="PANTHER" id="PTHR12411">
    <property type="entry name" value="CYSTEINE PROTEASE FAMILY C1-RELATED"/>
    <property type="match status" value="1"/>
</dbReference>